<keyword evidence="2" id="KW-0808">Transferase</keyword>
<dbReference type="SMART" id="SM00220">
    <property type="entry name" value="S_TKc"/>
    <property type="match status" value="1"/>
</dbReference>
<dbReference type="InterPro" id="IPR050660">
    <property type="entry name" value="NEK_Ser/Thr_kinase"/>
</dbReference>
<evidence type="ECO:0000259" key="7">
    <source>
        <dbReference type="PROSITE" id="PS50011"/>
    </source>
</evidence>
<proteinExistence type="predicted"/>
<feature type="region of interest" description="Disordered" evidence="6">
    <location>
        <begin position="524"/>
        <end position="543"/>
    </location>
</feature>
<accession>A0A5M8Q1Z0</accession>
<dbReference type="Pfam" id="PF00069">
    <property type="entry name" value="Pkinase"/>
    <property type="match status" value="1"/>
</dbReference>
<feature type="region of interest" description="Disordered" evidence="6">
    <location>
        <begin position="1"/>
        <end position="53"/>
    </location>
</feature>
<gene>
    <name evidence="8" type="ORF">FRX48_00135</name>
</gene>
<dbReference type="GO" id="GO:0007059">
    <property type="term" value="P:chromosome segregation"/>
    <property type="evidence" value="ECO:0007669"/>
    <property type="project" value="TreeGrafter"/>
</dbReference>
<dbReference type="GO" id="GO:0005737">
    <property type="term" value="C:cytoplasm"/>
    <property type="evidence" value="ECO:0007669"/>
    <property type="project" value="TreeGrafter"/>
</dbReference>
<dbReference type="InterPro" id="IPR011009">
    <property type="entry name" value="Kinase-like_dom_sf"/>
</dbReference>
<organism evidence="8 9">
    <name type="scientific">Lasallia pustulata</name>
    <dbReference type="NCBI Taxonomy" id="136370"/>
    <lineage>
        <taxon>Eukaryota</taxon>
        <taxon>Fungi</taxon>
        <taxon>Dikarya</taxon>
        <taxon>Ascomycota</taxon>
        <taxon>Pezizomycotina</taxon>
        <taxon>Lecanoromycetes</taxon>
        <taxon>OSLEUM clade</taxon>
        <taxon>Umbilicariomycetidae</taxon>
        <taxon>Umbilicariales</taxon>
        <taxon>Umbilicariaceae</taxon>
        <taxon>Lasallia</taxon>
    </lineage>
</organism>
<evidence type="ECO:0000313" key="8">
    <source>
        <dbReference type="EMBL" id="KAA6415420.1"/>
    </source>
</evidence>
<feature type="domain" description="Protein kinase" evidence="7">
    <location>
        <begin position="138"/>
        <end position="449"/>
    </location>
</feature>
<feature type="compositionally biased region" description="Acidic residues" evidence="6">
    <location>
        <begin position="578"/>
        <end position="595"/>
    </location>
</feature>
<dbReference type="GO" id="GO:0005524">
    <property type="term" value="F:ATP binding"/>
    <property type="evidence" value="ECO:0007669"/>
    <property type="project" value="UniProtKB-KW"/>
</dbReference>
<dbReference type="AlphaFoldDB" id="A0A5M8Q1Z0"/>
<name>A0A5M8Q1Z0_9LECA</name>
<evidence type="ECO:0000256" key="2">
    <source>
        <dbReference type="ARBA" id="ARBA00022679"/>
    </source>
</evidence>
<keyword evidence="4" id="KW-0418">Kinase</keyword>
<feature type="compositionally biased region" description="Acidic residues" evidence="6">
    <location>
        <begin position="524"/>
        <end position="540"/>
    </location>
</feature>
<evidence type="ECO:0000256" key="4">
    <source>
        <dbReference type="ARBA" id="ARBA00022777"/>
    </source>
</evidence>
<evidence type="ECO:0000256" key="5">
    <source>
        <dbReference type="ARBA" id="ARBA00022840"/>
    </source>
</evidence>
<dbReference type="OrthoDB" id="310217at2759"/>
<dbReference type="EMBL" id="VXIT01000001">
    <property type="protein sequence ID" value="KAA6415420.1"/>
    <property type="molecule type" value="Genomic_DNA"/>
</dbReference>
<feature type="region of interest" description="Disordered" evidence="6">
    <location>
        <begin position="558"/>
        <end position="609"/>
    </location>
</feature>
<evidence type="ECO:0000313" key="9">
    <source>
        <dbReference type="Proteomes" id="UP000324767"/>
    </source>
</evidence>
<keyword evidence="5" id="KW-0067">ATP-binding</keyword>
<dbReference type="InterPro" id="IPR000719">
    <property type="entry name" value="Prot_kinase_dom"/>
</dbReference>
<dbReference type="SUPFAM" id="SSF56112">
    <property type="entry name" value="Protein kinase-like (PK-like)"/>
    <property type="match status" value="1"/>
</dbReference>
<dbReference type="PROSITE" id="PS50011">
    <property type="entry name" value="PROTEIN_KINASE_DOM"/>
    <property type="match status" value="1"/>
</dbReference>
<protein>
    <recommendedName>
        <fullName evidence="1">non-specific serine/threonine protein kinase</fullName>
        <ecNumber evidence="1">2.7.11.1</ecNumber>
    </recommendedName>
</protein>
<evidence type="ECO:0000256" key="6">
    <source>
        <dbReference type="SAM" id="MobiDB-lite"/>
    </source>
</evidence>
<dbReference type="GO" id="GO:0004674">
    <property type="term" value="F:protein serine/threonine kinase activity"/>
    <property type="evidence" value="ECO:0007669"/>
    <property type="project" value="UniProtKB-EC"/>
</dbReference>
<dbReference type="Proteomes" id="UP000324767">
    <property type="component" value="Unassembled WGS sequence"/>
</dbReference>
<reference evidence="8 9" key="1">
    <citation type="submission" date="2019-09" db="EMBL/GenBank/DDBJ databases">
        <title>The hologenome of the rock-dwelling lichen Lasallia pustulata.</title>
        <authorList>
            <person name="Greshake Tzovaras B."/>
            <person name="Segers F."/>
            <person name="Bicker A."/>
            <person name="Dal Grande F."/>
            <person name="Otte J."/>
            <person name="Hankeln T."/>
            <person name="Schmitt I."/>
            <person name="Ebersberger I."/>
        </authorList>
    </citation>
    <scope>NUCLEOTIDE SEQUENCE [LARGE SCALE GENOMIC DNA]</scope>
    <source>
        <strain evidence="8">A1-1</strain>
    </source>
</reference>
<dbReference type="PROSITE" id="PS00108">
    <property type="entry name" value="PROTEIN_KINASE_ST"/>
    <property type="match status" value="1"/>
</dbReference>
<keyword evidence="3" id="KW-0547">Nucleotide-binding</keyword>
<dbReference type="Gene3D" id="1.10.510.10">
    <property type="entry name" value="Transferase(Phosphotransferase) domain 1"/>
    <property type="match status" value="1"/>
</dbReference>
<sequence>MAVRTKRSNRRAAPYPQRRPTGTPSFAKFTPINAPRKNAVPPVGGPKTPQGGVDRHEALRQAPIGTSTVRMLVGESTALEVVSKSGSNTGEVSAILPTPYDVDPTETAYGVPTRQDMRYWNRAASSFIRSSSGIDPTWVGRRPLGQGSFGIAGVWEKFDHNGNIVDTVVIKQIGVRAKDLAHGIPWESGIPHEVWIMCELNETNCDNIVRIRSYKRYLHQQIHRIYLEYCPYGDLRKLYKRYRQFRRYLPEPYLWETFRHLLQAVAAMHFGPIDAATGQRKWNYEIVHRDLKPHNVFLGNEGPLDSNFPFYPTAKVGDFGLAERTNANDANNPRNLQGAGTDIYMAPEQQVRTGVVPLYLADGRGRLGHETNLWAVGATMYELLTLHQAYSALYSEEVDEEGEGLPVIRTTRTPEYSAELRTMIRMCLRPDPKTRPDFEELAADVDRRVAELTRASRQLRGGNLSEVHRSERLYYRGNEINSMSIGDWAPTHHYVLDDVDESGFKDPFITKMRFPVWNRRANAPEEEEEEEWSEDVEDSSQSDPLRRILAERLLAAAGAAPTVRDDATMKTDGNNNNDDTEGADDTEGGDEDEEEATTKIPAPPRQDKLWADINKFGHWRMAW</sequence>
<evidence type="ECO:0000256" key="3">
    <source>
        <dbReference type="ARBA" id="ARBA00022741"/>
    </source>
</evidence>
<dbReference type="PANTHER" id="PTHR43671:SF13">
    <property type="entry name" value="SERINE_THREONINE-PROTEIN KINASE NEK2"/>
    <property type="match status" value="1"/>
</dbReference>
<dbReference type="PANTHER" id="PTHR43671">
    <property type="entry name" value="SERINE/THREONINE-PROTEIN KINASE NEK"/>
    <property type="match status" value="1"/>
</dbReference>
<dbReference type="GO" id="GO:0005634">
    <property type="term" value="C:nucleus"/>
    <property type="evidence" value="ECO:0007669"/>
    <property type="project" value="TreeGrafter"/>
</dbReference>
<dbReference type="InterPro" id="IPR008271">
    <property type="entry name" value="Ser/Thr_kinase_AS"/>
</dbReference>
<dbReference type="EC" id="2.7.11.1" evidence="1"/>
<feature type="compositionally biased region" description="Basic residues" evidence="6">
    <location>
        <begin position="1"/>
        <end position="10"/>
    </location>
</feature>
<comment type="caution">
    <text evidence="8">The sequence shown here is derived from an EMBL/GenBank/DDBJ whole genome shotgun (WGS) entry which is preliminary data.</text>
</comment>
<evidence type="ECO:0000256" key="1">
    <source>
        <dbReference type="ARBA" id="ARBA00012513"/>
    </source>
</evidence>